<reference evidence="1" key="1">
    <citation type="submission" date="2020-02" db="EMBL/GenBank/DDBJ databases">
        <authorList>
            <person name="Meier V. D."/>
        </authorList>
    </citation>
    <scope>NUCLEOTIDE SEQUENCE</scope>
    <source>
        <strain evidence="1">AVDCRST_MAG56</strain>
    </source>
</reference>
<evidence type="ECO:0000313" key="1">
    <source>
        <dbReference type="EMBL" id="CAA9278036.1"/>
    </source>
</evidence>
<gene>
    <name evidence="1" type="ORF">AVDCRST_MAG56-3506</name>
</gene>
<name>A0A6J4JIG7_9SPHI</name>
<organism evidence="1">
    <name type="scientific">uncultured Cytophagales bacterium</name>
    <dbReference type="NCBI Taxonomy" id="158755"/>
    <lineage>
        <taxon>Bacteria</taxon>
        <taxon>Pseudomonadati</taxon>
        <taxon>Bacteroidota</taxon>
        <taxon>Sphingobacteriia</taxon>
        <taxon>Sphingobacteriales</taxon>
        <taxon>environmental samples</taxon>
    </lineage>
</organism>
<protein>
    <submittedName>
        <fullName evidence="1">Uncharacterized protein</fullName>
    </submittedName>
</protein>
<accession>A0A6J4JIG7</accession>
<sequence>MVYLLRFHKKVSLFFNFLCYCPDFAKRPAAPAGPLPGSPRLPDFP</sequence>
<dbReference type="AlphaFoldDB" id="A0A6J4JIG7"/>
<dbReference type="EMBL" id="CADCTQ010000297">
    <property type="protein sequence ID" value="CAA9278036.1"/>
    <property type="molecule type" value="Genomic_DNA"/>
</dbReference>
<proteinExistence type="predicted"/>